<feature type="transmembrane region" description="Helical" evidence="2">
    <location>
        <begin position="152"/>
        <end position="169"/>
    </location>
</feature>
<dbReference type="PANTHER" id="PTHR12242">
    <property type="entry name" value="OS02G0130600 PROTEIN-RELATED"/>
    <property type="match status" value="1"/>
</dbReference>
<organism evidence="3 4">
    <name type="scientific">Anaeramoeba flamelloides</name>
    <dbReference type="NCBI Taxonomy" id="1746091"/>
    <lineage>
        <taxon>Eukaryota</taxon>
        <taxon>Metamonada</taxon>
        <taxon>Anaeramoebidae</taxon>
        <taxon>Anaeramoeba</taxon>
    </lineage>
</organism>
<keyword evidence="2" id="KW-1133">Transmembrane helix</keyword>
<keyword evidence="2" id="KW-0812">Transmembrane</keyword>
<gene>
    <name evidence="3" type="ORF">M0812_02904</name>
</gene>
<evidence type="ECO:0000313" key="4">
    <source>
        <dbReference type="Proteomes" id="UP001146793"/>
    </source>
</evidence>
<feature type="transmembrane region" description="Helical" evidence="2">
    <location>
        <begin position="176"/>
        <end position="196"/>
    </location>
</feature>
<dbReference type="Proteomes" id="UP001146793">
    <property type="component" value="Unassembled WGS sequence"/>
</dbReference>
<evidence type="ECO:0000256" key="2">
    <source>
        <dbReference type="SAM" id="Phobius"/>
    </source>
</evidence>
<evidence type="ECO:0000313" key="3">
    <source>
        <dbReference type="EMBL" id="KAJ3431227.1"/>
    </source>
</evidence>
<accession>A0AAV7YRA3</accession>
<feature type="compositionally biased region" description="Polar residues" evidence="1">
    <location>
        <begin position="264"/>
        <end position="276"/>
    </location>
</feature>
<feature type="transmembrane region" description="Helical" evidence="2">
    <location>
        <begin position="216"/>
        <end position="237"/>
    </location>
</feature>
<keyword evidence="2" id="KW-0472">Membrane</keyword>
<name>A0AAV7YRA3_9EUKA</name>
<dbReference type="EMBL" id="JANTQA010000048">
    <property type="protein sequence ID" value="KAJ3431227.1"/>
    <property type="molecule type" value="Genomic_DNA"/>
</dbReference>
<reference evidence="3" key="1">
    <citation type="submission" date="2022-08" db="EMBL/GenBank/DDBJ databases">
        <title>Novel sulphate-reducing endosymbionts in the free-living metamonad Anaeramoeba.</title>
        <authorList>
            <person name="Jerlstrom-Hultqvist J."/>
            <person name="Cepicka I."/>
            <person name="Gallot-Lavallee L."/>
            <person name="Salas-Leiva D."/>
            <person name="Curtis B.A."/>
            <person name="Zahonova K."/>
            <person name="Pipaliya S."/>
            <person name="Dacks J."/>
            <person name="Roger A.J."/>
        </authorList>
    </citation>
    <scope>NUCLEOTIDE SEQUENCE</scope>
    <source>
        <strain evidence="3">Busselton2</strain>
    </source>
</reference>
<feature type="region of interest" description="Disordered" evidence="1">
    <location>
        <begin position="264"/>
        <end position="290"/>
    </location>
</feature>
<evidence type="ECO:0000256" key="1">
    <source>
        <dbReference type="SAM" id="MobiDB-lite"/>
    </source>
</evidence>
<feature type="transmembrane region" description="Helical" evidence="2">
    <location>
        <begin position="34"/>
        <end position="55"/>
    </location>
</feature>
<dbReference type="AlphaFoldDB" id="A0AAV7YRA3"/>
<comment type="caution">
    <text evidence="3">The sequence shown here is derived from an EMBL/GenBank/DDBJ whole genome shotgun (WGS) entry which is preliminary data.</text>
</comment>
<feature type="transmembrane region" description="Helical" evidence="2">
    <location>
        <begin position="67"/>
        <end position="87"/>
    </location>
</feature>
<proteinExistence type="predicted"/>
<dbReference type="GO" id="GO:0016020">
    <property type="term" value="C:membrane"/>
    <property type="evidence" value="ECO:0007669"/>
    <property type="project" value="TreeGrafter"/>
</dbReference>
<sequence length="290" mass="34780">MLRFNLKKVDFFKNVNHEQLLVPWFIRTRQKFKIIFTIRVLMVLWTITFYIRSIIVGENRAYWMTYFTHWTWTIQLIYQFLVSVLSFKLLKVWKKHEASTTTKWASLNLKVTKKVKFMFVLWETVFTTTILVTTFFWTLLYKPTMKGSRFNMVTPHGINVIWTLIEFMFNRTDFPLARWIFFVPYGLVYGIHYLIIYYSTGFLPYPVLNPSKRSDYGMFLMVFVLSFLIFCLGKLLAWIKNSHWQKKTNFDQIDNNALLEIENQDTSSNDKPSTNIILDEETNSKTDQTD</sequence>
<protein>
    <submittedName>
        <fullName evidence="3">Uncharacterized protein</fullName>
    </submittedName>
</protein>
<feature type="transmembrane region" description="Helical" evidence="2">
    <location>
        <begin position="119"/>
        <end position="140"/>
    </location>
</feature>